<dbReference type="Proteomes" id="UP000235786">
    <property type="component" value="Unassembled WGS sequence"/>
</dbReference>
<evidence type="ECO:0000256" key="2">
    <source>
        <dbReference type="SAM" id="Phobius"/>
    </source>
</evidence>
<name>A0A2J6R1T2_HYAVF</name>
<accession>A0A2J6R1T2</accession>
<evidence type="ECO:0000313" key="3">
    <source>
        <dbReference type="EMBL" id="PMD32471.1"/>
    </source>
</evidence>
<organism evidence="3 4">
    <name type="scientific">Hyaloscypha variabilis (strain UAMH 11265 / GT02V1 / F)</name>
    <name type="common">Meliniomyces variabilis</name>
    <dbReference type="NCBI Taxonomy" id="1149755"/>
    <lineage>
        <taxon>Eukaryota</taxon>
        <taxon>Fungi</taxon>
        <taxon>Dikarya</taxon>
        <taxon>Ascomycota</taxon>
        <taxon>Pezizomycotina</taxon>
        <taxon>Leotiomycetes</taxon>
        <taxon>Helotiales</taxon>
        <taxon>Hyaloscyphaceae</taxon>
        <taxon>Hyaloscypha</taxon>
        <taxon>Hyaloscypha variabilis</taxon>
    </lineage>
</organism>
<dbReference type="AlphaFoldDB" id="A0A2J6R1T2"/>
<dbReference type="STRING" id="1149755.A0A2J6R1T2"/>
<feature type="region of interest" description="Disordered" evidence="1">
    <location>
        <begin position="282"/>
        <end position="316"/>
    </location>
</feature>
<feature type="transmembrane region" description="Helical" evidence="2">
    <location>
        <begin position="254"/>
        <end position="275"/>
    </location>
</feature>
<protein>
    <recommendedName>
        <fullName evidence="5">Extracellular membrane protein CFEM domain-containing protein</fullName>
    </recommendedName>
</protein>
<proteinExistence type="predicted"/>
<evidence type="ECO:0008006" key="5">
    <source>
        <dbReference type="Google" id="ProtNLM"/>
    </source>
</evidence>
<feature type="region of interest" description="Disordered" evidence="1">
    <location>
        <begin position="355"/>
        <end position="374"/>
    </location>
</feature>
<sequence length="454" mass="49203">MEASEMERESSVSPAEAEIELSGEAAQEILEIESQVRDITIIPPCILNCLYPRVLKNGCAHSNYVCFCYEMSPALVDPEVQLCLKQCPFLGEQLVAQGSIMDFCEVDGVDIAFPLFMSQYGIHHRRAVSSGGVSQSAAQTIPQATPFTTITSTLPWGYSPYYYTQPEGDDGTATVVYAAADISISTTYYITTTIPSGQAEYISTFTNKKSAAITEVIAVTSGGTPQSTSSISPNNPASQPKSQGSSGLSSGAKIGIGVTVPIVFILLILALIFFLHKRKKPPQEHQEGDEGLPEPISNISELKAKPPSFPSGKEDGLHVEAQGVPIHEMNATNAELRYEADGNPRIRTQNGLAATPAQAQPLPQQTAPVPTSNVTSAFPQPWNNPAATEYEYPQIVNQSQGVVIEDPEIAQLEAEAARMKKKRERLQEMQELEEREEEIRRSILEKKKAAASGT</sequence>
<dbReference type="OrthoDB" id="3564929at2759"/>
<feature type="region of interest" description="Disordered" evidence="1">
    <location>
        <begin position="429"/>
        <end position="454"/>
    </location>
</feature>
<feature type="compositionally biased region" description="Low complexity" evidence="1">
    <location>
        <begin position="355"/>
        <end position="368"/>
    </location>
</feature>
<reference evidence="3 4" key="1">
    <citation type="submission" date="2016-04" db="EMBL/GenBank/DDBJ databases">
        <title>A degradative enzymes factory behind the ericoid mycorrhizal symbiosis.</title>
        <authorList>
            <consortium name="DOE Joint Genome Institute"/>
            <person name="Martino E."/>
            <person name="Morin E."/>
            <person name="Grelet G."/>
            <person name="Kuo A."/>
            <person name="Kohler A."/>
            <person name="Daghino S."/>
            <person name="Barry K."/>
            <person name="Choi C."/>
            <person name="Cichocki N."/>
            <person name="Clum A."/>
            <person name="Copeland A."/>
            <person name="Hainaut M."/>
            <person name="Haridas S."/>
            <person name="Labutti K."/>
            <person name="Lindquist E."/>
            <person name="Lipzen A."/>
            <person name="Khouja H.-R."/>
            <person name="Murat C."/>
            <person name="Ohm R."/>
            <person name="Olson A."/>
            <person name="Spatafora J."/>
            <person name="Veneault-Fourrey C."/>
            <person name="Henrissat B."/>
            <person name="Grigoriev I."/>
            <person name="Martin F."/>
            <person name="Perotto S."/>
        </authorList>
    </citation>
    <scope>NUCLEOTIDE SEQUENCE [LARGE SCALE GENOMIC DNA]</scope>
    <source>
        <strain evidence="3 4">F</strain>
    </source>
</reference>
<keyword evidence="2" id="KW-1133">Transmembrane helix</keyword>
<evidence type="ECO:0000256" key="1">
    <source>
        <dbReference type="SAM" id="MobiDB-lite"/>
    </source>
</evidence>
<evidence type="ECO:0000313" key="4">
    <source>
        <dbReference type="Proteomes" id="UP000235786"/>
    </source>
</evidence>
<keyword evidence="2" id="KW-0472">Membrane</keyword>
<gene>
    <name evidence="3" type="ORF">L207DRAFT_572222</name>
</gene>
<feature type="region of interest" description="Disordered" evidence="1">
    <location>
        <begin position="222"/>
        <end position="248"/>
    </location>
</feature>
<keyword evidence="4" id="KW-1185">Reference proteome</keyword>
<keyword evidence="2" id="KW-0812">Transmembrane</keyword>
<dbReference type="EMBL" id="KZ613959">
    <property type="protein sequence ID" value="PMD32471.1"/>
    <property type="molecule type" value="Genomic_DNA"/>
</dbReference>
<feature type="compositionally biased region" description="Basic and acidic residues" evidence="1">
    <location>
        <begin position="437"/>
        <end position="448"/>
    </location>
</feature>